<accession>A0A6G1LCC1</accession>
<dbReference type="AlphaFoldDB" id="A0A6G1LCC1"/>
<evidence type="ECO:0000313" key="2">
    <source>
        <dbReference type="Proteomes" id="UP000799436"/>
    </source>
</evidence>
<reference evidence="1" key="1">
    <citation type="journal article" date="2020" name="Stud. Mycol.">
        <title>101 Dothideomycetes genomes: a test case for predicting lifestyles and emergence of pathogens.</title>
        <authorList>
            <person name="Haridas S."/>
            <person name="Albert R."/>
            <person name="Binder M."/>
            <person name="Bloem J."/>
            <person name="Labutti K."/>
            <person name="Salamov A."/>
            <person name="Andreopoulos B."/>
            <person name="Baker S."/>
            <person name="Barry K."/>
            <person name="Bills G."/>
            <person name="Bluhm B."/>
            <person name="Cannon C."/>
            <person name="Castanera R."/>
            <person name="Culley D."/>
            <person name="Daum C."/>
            <person name="Ezra D."/>
            <person name="Gonzalez J."/>
            <person name="Henrissat B."/>
            <person name="Kuo A."/>
            <person name="Liang C."/>
            <person name="Lipzen A."/>
            <person name="Lutzoni F."/>
            <person name="Magnuson J."/>
            <person name="Mondo S."/>
            <person name="Nolan M."/>
            <person name="Ohm R."/>
            <person name="Pangilinan J."/>
            <person name="Park H.-J."/>
            <person name="Ramirez L."/>
            <person name="Alfaro M."/>
            <person name="Sun H."/>
            <person name="Tritt A."/>
            <person name="Yoshinaga Y."/>
            <person name="Zwiers L.-H."/>
            <person name="Turgeon B."/>
            <person name="Goodwin S."/>
            <person name="Spatafora J."/>
            <person name="Crous P."/>
            <person name="Grigoriev I."/>
        </authorList>
    </citation>
    <scope>NUCLEOTIDE SEQUENCE</scope>
    <source>
        <strain evidence="1">CBS 116005</strain>
    </source>
</reference>
<dbReference type="Proteomes" id="UP000799436">
    <property type="component" value="Unassembled WGS sequence"/>
</dbReference>
<name>A0A6G1LCC1_9PEZI</name>
<keyword evidence="2" id="KW-1185">Reference proteome</keyword>
<dbReference type="OrthoDB" id="62952at2759"/>
<proteinExistence type="predicted"/>
<organism evidence="1 2">
    <name type="scientific">Teratosphaeria nubilosa</name>
    <dbReference type="NCBI Taxonomy" id="161662"/>
    <lineage>
        <taxon>Eukaryota</taxon>
        <taxon>Fungi</taxon>
        <taxon>Dikarya</taxon>
        <taxon>Ascomycota</taxon>
        <taxon>Pezizomycotina</taxon>
        <taxon>Dothideomycetes</taxon>
        <taxon>Dothideomycetidae</taxon>
        <taxon>Mycosphaerellales</taxon>
        <taxon>Teratosphaeriaceae</taxon>
        <taxon>Teratosphaeria</taxon>
    </lineage>
</organism>
<dbReference type="EMBL" id="ML995827">
    <property type="protein sequence ID" value="KAF2770232.1"/>
    <property type="molecule type" value="Genomic_DNA"/>
</dbReference>
<evidence type="ECO:0000313" key="1">
    <source>
        <dbReference type="EMBL" id="KAF2770232.1"/>
    </source>
</evidence>
<gene>
    <name evidence="1" type="ORF">EJ03DRAFT_350569</name>
</gene>
<sequence length="101" mass="11470">MSPKAMAHGTATTNHKHPVTDLECHLLNIAPELRNIIYEYTFISDDDPNATSLLHAKPPTDELTRTCRRIYDEANGIFRHAQKQYWTSSAFTIDNDDVLAL</sequence>
<protein>
    <submittedName>
        <fullName evidence="1">Uncharacterized protein</fullName>
    </submittedName>
</protein>